<protein>
    <submittedName>
        <fullName evidence="2">Uncharacterized protein</fullName>
    </submittedName>
</protein>
<sequence length="136" mass="15634">MKKKRGPVQKWLTAFILSPGMIFTLAYVLVWLGTNLWLDNAFKRHLKQVFISETGQRYQLDVHSLRTGPCLNSIILKKLELSPLEAPENQGTRQANLQIAELRIDWPELSFLPFRPSDELHSMQKVAKKILSHAAQ</sequence>
<gene>
    <name evidence="2" type="ordered locus">Cpar_1546</name>
</gene>
<accession>B3QPU1</accession>
<feature type="transmembrane region" description="Helical" evidence="1">
    <location>
        <begin position="12"/>
        <end position="38"/>
    </location>
</feature>
<dbReference type="EMBL" id="CP001099">
    <property type="protein sequence ID" value="ACF11944.1"/>
    <property type="molecule type" value="Genomic_DNA"/>
</dbReference>
<evidence type="ECO:0000313" key="3">
    <source>
        <dbReference type="Proteomes" id="UP000008811"/>
    </source>
</evidence>
<dbReference type="STRING" id="517417.Cpar_1546"/>
<dbReference type="eggNOG" id="ENOG50345P8">
    <property type="taxonomic scope" value="Bacteria"/>
</dbReference>
<dbReference type="Proteomes" id="UP000008811">
    <property type="component" value="Chromosome"/>
</dbReference>
<dbReference type="AlphaFoldDB" id="B3QPU1"/>
<evidence type="ECO:0000256" key="1">
    <source>
        <dbReference type="SAM" id="Phobius"/>
    </source>
</evidence>
<keyword evidence="3" id="KW-1185">Reference proteome</keyword>
<dbReference type="KEGG" id="cpc:Cpar_1546"/>
<dbReference type="HOGENOM" id="CLU_144656_0_0_10"/>
<organism evidence="2 3">
    <name type="scientific">Chlorobaculum parvum (strain DSM 263 / NCIMB 8327)</name>
    <name type="common">Chlorobium vibrioforme subsp. thiosulfatophilum</name>
    <dbReference type="NCBI Taxonomy" id="517417"/>
    <lineage>
        <taxon>Bacteria</taxon>
        <taxon>Pseudomonadati</taxon>
        <taxon>Chlorobiota</taxon>
        <taxon>Chlorobiia</taxon>
        <taxon>Chlorobiales</taxon>
        <taxon>Chlorobiaceae</taxon>
        <taxon>Chlorobaculum</taxon>
    </lineage>
</organism>
<name>B3QPU1_CHLP8</name>
<proteinExistence type="predicted"/>
<evidence type="ECO:0000313" key="2">
    <source>
        <dbReference type="EMBL" id="ACF11944.1"/>
    </source>
</evidence>
<keyword evidence="1" id="KW-0472">Membrane</keyword>
<keyword evidence="1" id="KW-0812">Transmembrane</keyword>
<reference evidence="2" key="1">
    <citation type="submission" date="2008-06" db="EMBL/GenBank/DDBJ databases">
        <title>Complete sequence of Chlorobaculum parvum NCIB 8327.</title>
        <authorList>
            <consortium name="US DOE Joint Genome Institute"/>
            <person name="Lucas S."/>
            <person name="Copeland A."/>
            <person name="Lapidus A."/>
            <person name="Glavina del Rio T."/>
            <person name="Dalin E."/>
            <person name="Tice H."/>
            <person name="Bruce D."/>
            <person name="Goodwin L."/>
            <person name="Pitluck S."/>
            <person name="Schmutz J."/>
            <person name="Larimer F."/>
            <person name="Land M."/>
            <person name="Hauser L."/>
            <person name="Kyrpides N."/>
            <person name="Mikhailova N."/>
            <person name="Zhao F."/>
            <person name="Li T."/>
            <person name="Liu Z."/>
            <person name="Overmann J."/>
            <person name="Bryant D.A."/>
            <person name="Richardson P."/>
        </authorList>
    </citation>
    <scope>NUCLEOTIDE SEQUENCE [LARGE SCALE GENOMIC DNA]</scope>
    <source>
        <strain evidence="2">NCIB 8327</strain>
    </source>
</reference>
<keyword evidence="1" id="KW-1133">Transmembrane helix</keyword>